<evidence type="ECO:0000313" key="2">
    <source>
        <dbReference type="EMBL" id="GAL64321.1"/>
    </source>
</evidence>
<comment type="caution">
    <text evidence="2">The sequence shown here is derived from an EMBL/GenBank/DDBJ whole genome shotgun (WGS) entry which is preliminary data.</text>
</comment>
<feature type="domain" description="Right handed beta helix" evidence="1">
    <location>
        <begin position="463"/>
        <end position="580"/>
    </location>
</feature>
<evidence type="ECO:0000259" key="1">
    <source>
        <dbReference type="Pfam" id="PF13229"/>
    </source>
</evidence>
<gene>
    <name evidence="2" type="ORF">JCM19300_947</name>
</gene>
<sequence>MIKKESFFFILIILLTFKLQAQVTFYVSTAGNDLNTGSQSQPLATLQGARDAIRNYKNENGINHSFEVLIETGNYLMKAPLELNAMDSGSSNFPITYKAAKGAKPVFSGGKKITEFKVNSNGLWEAQIPESSYYKWTFDQLYVNNKRATLARTPNKGFIKIDTVTQTIWKQGASKVAEKAEQSIFFKAKEAKILSEIKQEEIRNVRFKAFHKWDYTLRHIDAIDADSLKLITSGKGMKPWNPLKKDRRLIFENYEAALDSVGEWYLKDNGTLLYKPLEGQTIANTEVIAPVLENLISISGTPNNNAKHITFEGLTFKHAHYKIPITGSEPNQAAAKLNAAIMVEYANHIEFLKCEVSQIGQHAIWLGKGTTHSKVKHCYLHHLGGGGIYLGDFKPLDGKAHTNHISVENNIIQTGGQEFPASVGVWVGHSADNTISHNDIGNFYYTGISVGWVWGYKPSLAKRNTITYNHIHHIGWDLLSDMAGIYTLGASEGTQVTHNVINNVHAYSYGGWGMYADEGSSGITFKNNLVYNTKTGGFQQNYGKNNTVENNILAFAKKYQLQCTISEDHKSFTFTNNIIIFKEGLVAKGAWDHVNASMDYNIYWNINGGDYNFNNHNFKGWKKLGFDKNSHISNPFFKDAESFNFNFKRNTTYKKINFKPFNYSEAGVYGSNDWIETSKLPQSITKAFDAAVEKNMKMKIKR</sequence>
<dbReference type="Pfam" id="PF13229">
    <property type="entry name" value="Beta_helix"/>
    <property type="match status" value="2"/>
</dbReference>
<organism evidence="2 3">
    <name type="scientific">Algibacter lectus</name>
    <dbReference type="NCBI Taxonomy" id="221126"/>
    <lineage>
        <taxon>Bacteria</taxon>
        <taxon>Pseudomonadati</taxon>
        <taxon>Bacteroidota</taxon>
        <taxon>Flavobacteriia</taxon>
        <taxon>Flavobacteriales</taxon>
        <taxon>Flavobacteriaceae</taxon>
        <taxon>Algibacter</taxon>
    </lineage>
</organism>
<dbReference type="Proteomes" id="UP000029644">
    <property type="component" value="Unassembled WGS sequence"/>
</dbReference>
<feature type="domain" description="Right handed beta helix" evidence="1">
    <location>
        <begin position="296"/>
        <end position="440"/>
    </location>
</feature>
<dbReference type="PANTHER" id="PTHR36453:SF1">
    <property type="entry name" value="RIGHT HANDED BETA HELIX DOMAIN-CONTAINING PROTEIN"/>
    <property type="match status" value="1"/>
</dbReference>
<dbReference type="InterPro" id="IPR006626">
    <property type="entry name" value="PbH1"/>
</dbReference>
<dbReference type="InterPro" id="IPR039448">
    <property type="entry name" value="Beta_helix"/>
</dbReference>
<dbReference type="SUPFAM" id="SSF51126">
    <property type="entry name" value="Pectin lyase-like"/>
    <property type="match status" value="1"/>
</dbReference>
<name>A0A090VHU4_9FLAO</name>
<dbReference type="RefSeq" id="WP_042506120.1">
    <property type="nucleotide sequence ID" value="NZ_BBNQ01000017.1"/>
</dbReference>
<reference evidence="2 3" key="1">
    <citation type="journal article" date="2014" name="Genome Announc.">
        <title>Draft Genome Sequences of Marine Flavobacterium Algibacter lectus Strains SS8 and NR4.</title>
        <authorList>
            <person name="Takatani N."/>
            <person name="Nakanishi M."/>
            <person name="Meirelles P."/>
            <person name="Mino S."/>
            <person name="Suda W."/>
            <person name="Oshima K."/>
            <person name="Hattori M."/>
            <person name="Ohkuma M."/>
            <person name="Hosokawa M."/>
            <person name="Miyashita K."/>
            <person name="Thompson F.L."/>
            <person name="Niwa A."/>
            <person name="Sawabe T."/>
            <person name="Sawabe T."/>
        </authorList>
    </citation>
    <scope>NUCLEOTIDE SEQUENCE [LARGE SCALE GENOMIC DNA]</scope>
    <source>
        <strain evidence="2 3">JCM 19300</strain>
    </source>
</reference>
<dbReference type="EMBL" id="BBNQ01000017">
    <property type="protein sequence ID" value="GAL64321.1"/>
    <property type="molecule type" value="Genomic_DNA"/>
</dbReference>
<accession>A0A090VHU4</accession>
<dbReference type="InterPro" id="IPR011050">
    <property type="entry name" value="Pectin_lyase_fold/virulence"/>
</dbReference>
<dbReference type="SMART" id="SM00710">
    <property type="entry name" value="PbH1"/>
    <property type="match status" value="7"/>
</dbReference>
<evidence type="ECO:0000313" key="3">
    <source>
        <dbReference type="Proteomes" id="UP000029644"/>
    </source>
</evidence>
<dbReference type="PANTHER" id="PTHR36453">
    <property type="entry name" value="SECRETED PROTEIN-RELATED"/>
    <property type="match status" value="1"/>
</dbReference>
<proteinExistence type="predicted"/>
<protein>
    <recommendedName>
        <fullName evidence="1">Right handed beta helix domain-containing protein</fullName>
    </recommendedName>
</protein>
<dbReference type="AlphaFoldDB" id="A0A090VHU4"/>
<dbReference type="OrthoDB" id="9808066at2"/>
<dbReference type="Gene3D" id="2.160.20.10">
    <property type="entry name" value="Single-stranded right-handed beta-helix, Pectin lyase-like"/>
    <property type="match status" value="2"/>
</dbReference>
<dbReference type="InterPro" id="IPR012334">
    <property type="entry name" value="Pectin_lyas_fold"/>
</dbReference>